<keyword evidence="3" id="KW-0597">Phosphoprotein</keyword>
<evidence type="ECO:0000256" key="5">
    <source>
        <dbReference type="ARBA" id="ARBA00023212"/>
    </source>
</evidence>
<protein>
    <recommendedName>
        <fullName evidence="12">Centrosomin N-terminal motif 1 domain-containing protein</fullName>
    </recommendedName>
</protein>
<dbReference type="Proteomes" id="UP000033483">
    <property type="component" value="Unassembled WGS sequence"/>
</dbReference>
<keyword evidence="5" id="KW-0206">Cytoskeleton</keyword>
<dbReference type="InterPro" id="IPR019528">
    <property type="entry name" value="PACT_domain"/>
</dbReference>
<dbReference type="EMBL" id="LAEV01002234">
    <property type="protein sequence ID" value="KKA26338.1"/>
    <property type="molecule type" value="Genomic_DNA"/>
</dbReference>
<evidence type="ECO:0000259" key="9">
    <source>
        <dbReference type="Pfam" id="PF10495"/>
    </source>
</evidence>
<evidence type="ECO:0000313" key="10">
    <source>
        <dbReference type="EMBL" id="KKA26338.1"/>
    </source>
</evidence>
<dbReference type="GO" id="GO:0005737">
    <property type="term" value="C:cytoplasm"/>
    <property type="evidence" value="ECO:0007669"/>
    <property type="project" value="UniProtKB-ARBA"/>
</dbReference>
<dbReference type="Pfam" id="PF07989">
    <property type="entry name" value="Cnn_1N"/>
    <property type="match status" value="1"/>
</dbReference>
<evidence type="ECO:0000256" key="6">
    <source>
        <dbReference type="SAM" id="Coils"/>
    </source>
</evidence>
<dbReference type="PANTHER" id="PTHR43941:SF1">
    <property type="entry name" value="STRUCTURAL MAINTENANCE OF CHROMOSOMES PROTEIN 2"/>
    <property type="match status" value="1"/>
</dbReference>
<gene>
    <name evidence="10" type="ORF">TD95_004523</name>
</gene>
<feature type="coiled-coil region" evidence="6">
    <location>
        <begin position="174"/>
        <end position="1101"/>
    </location>
</feature>
<dbReference type="InterPro" id="IPR012943">
    <property type="entry name" value="Cnn_1N"/>
</dbReference>
<evidence type="ECO:0000256" key="4">
    <source>
        <dbReference type="ARBA" id="ARBA00023054"/>
    </source>
</evidence>
<name>A0A0F4Z917_9PEZI</name>
<reference evidence="10 11" key="1">
    <citation type="submission" date="2015-03" db="EMBL/GenBank/DDBJ databases">
        <authorList>
            <person name="Radwan O."/>
            <person name="Al-Naeli F.A."/>
            <person name="Rendon G.A."/>
            <person name="Fields C."/>
        </authorList>
    </citation>
    <scope>NUCLEOTIDE SEQUENCE [LARGE SCALE GENOMIC DNA]</scope>
    <source>
        <strain evidence="10">CR-DP1</strain>
    </source>
</reference>
<evidence type="ECO:0000256" key="1">
    <source>
        <dbReference type="ARBA" id="ARBA00004267"/>
    </source>
</evidence>
<keyword evidence="11" id="KW-1185">Reference proteome</keyword>
<evidence type="ECO:0000256" key="7">
    <source>
        <dbReference type="SAM" id="MobiDB-lite"/>
    </source>
</evidence>
<dbReference type="Pfam" id="PF10495">
    <property type="entry name" value="PACT_coil_coil"/>
    <property type="match status" value="1"/>
</dbReference>
<sequence length="1542" mass="176155">MVYPGMASALETPRTNIGDATYLQQPELDMSQELSFESPVKDESENLFANLRGGRAGAALRTPRARGPLADRRNMQDVGPEFTPLLKSAGRPGRFRRRGKENENMPGTPPALLSRIEEDLTPIPALENSTLSRSMMSIDMPVQQSSVSSTPLALPPRRNFAAKTPFDDGNQLSLKEQENVIDKIEKENFGLKLKIHFLEEALRKAGPGFSEAALKENTELKVDKVTMQRDLQRYKKQLNSAEKDLEAYRQQLIDVQEQSNRKYADDSLRAELDAMRAALEEKDSEINLLQSKLERASSGNLDADKLRDEITDLEAELREKERLISEHQDEIDELRDQQNKAEDAIGDKLQDALDEKEGEIEDLKQMVRDQERALDEKENQLEQLQDRLRHLDNEINNKDGEMGKLHFKAKRLAEREAEIEALKDKVRQARLLEQQSEELQENLRRIEARDADKDAEIEALRDKVRRHQEREIETEQLRNRMRSLEARDSDAEQFERQLIEAETRFKNDQRLIAELESRVKTEQRRALELEQQAQTGTKANDELELARDTIDDLERKIRQLETESDDLRDKMEEAQAERERAEADLEELQAELAHKSPVTKGLSRQMEERVARLQAEVDQAGHDYTALEKQYEQAMAECEELRLRGREFKRERDSYERDFQTLRGRYGELEVEVESLREHKNHLQAQSDHTTTEALALQRENVRLRKLASDLEINLARSKEHVMDIDSDARDMYRADIERLNTQISSLQAHIRERETLYETDFNRWESEKRSLDMAREIAEEKIASLQLQVERLREAGNSLTSKETRLHDSYKEELERHKREETSLNRRIDELEHALDLKQTSLSELRAETATLREDLRRQQNQTKAEIEKSEALADEVEVLQAALEEDAELAAREKEELRAQIDDLRTSAAATRTSAYSGIEDVSRQTSATLERLRTQLAESSANATRSTKEKLILQDQVASITLELKTLRSNLADVRAERDELETELQSLGQRQEAYRTDQERIELRTARAKLDAEVRRLREANEDLEERRAEAERTLEYELSRAAAEEDRLSQEITRLRQTATTTTSESLELVTARRTIRDLERRMADMQVKLAAATADNNTSSSDNELAIVRRDLAAARQREMEYVSREASHKDTVRLLKKQIAELEQRVHEAEINKLMAAPAVDPLAESAELADLRRQLATATQGIQDAKARLHDAERAAAAATADLRRQLADVEDERTALEDALEDARRDAQEQHAKHSLEARQLQVRMQKAEHDAATAVARAEKIAQADLRDASSAEARDLKKQLRSALTEADALEHDVRMQFETIEGLTQTEAALRKKLERTRAERAAFRAAAEKLARDVQTVQAVGEDQEREMALLQQELARVAVSEKQQVGEVGDRDRDRDRHRKEVKGMVLQMQWMQARWEREADKRADAAFAKRFLALQLEVAQACNAAQLRELEDIRTNILGNKAPLPSASSPRGGSQAGGRRSFKAVALAARFVVRARGCAAAWAQHKLSRARIVEAVADMQRRKRADGAARAAAATTGLWMTAAGGEE</sequence>
<dbReference type="GO" id="GO:0000796">
    <property type="term" value="C:condensin complex"/>
    <property type="evidence" value="ECO:0007669"/>
    <property type="project" value="TreeGrafter"/>
</dbReference>
<feature type="coiled-coil region" evidence="6">
    <location>
        <begin position="1132"/>
        <end position="1367"/>
    </location>
</feature>
<dbReference type="GO" id="GO:0005815">
    <property type="term" value="C:microtubule organizing center"/>
    <property type="evidence" value="ECO:0007669"/>
    <property type="project" value="UniProtKB-SubCell"/>
</dbReference>
<accession>A0A0F4Z917</accession>
<dbReference type="PANTHER" id="PTHR43941">
    <property type="entry name" value="STRUCTURAL MAINTENANCE OF CHROMOSOMES PROTEIN 2"/>
    <property type="match status" value="1"/>
</dbReference>
<evidence type="ECO:0000313" key="11">
    <source>
        <dbReference type="Proteomes" id="UP000033483"/>
    </source>
</evidence>
<proteinExistence type="predicted"/>
<evidence type="ECO:0008006" key="12">
    <source>
        <dbReference type="Google" id="ProtNLM"/>
    </source>
</evidence>
<comment type="caution">
    <text evidence="10">The sequence shown here is derived from an EMBL/GenBank/DDBJ whole genome shotgun (WGS) entry which is preliminary data.</text>
</comment>
<dbReference type="GO" id="GO:0000793">
    <property type="term" value="C:condensed chromosome"/>
    <property type="evidence" value="ECO:0007669"/>
    <property type="project" value="TreeGrafter"/>
</dbReference>
<feature type="domain" description="Pericentrin/AKAP-450 centrosomal targeting" evidence="9">
    <location>
        <begin position="1409"/>
        <end position="1497"/>
    </location>
</feature>
<organism evidence="10 11">
    <name type="scientific">Thielaviopsis punctulata</name>
    <dbReference type="NCBI Taxonomy" id="72032"/>
    <lineage>
        <taxon>Eukaryota</taxon>
        <taxon>Fungi</taxon>
        <taxon>Dikarya</taxon>
        <taxon>Ascomycota</taxon>
        <taxon>Pezizomycotina</taxon>
        <taxon>Sordariomycetes</taxon>
        <taxon>Hypocreomycetidae</taxon>
        <taxon>Microascales</taxon>
        <taxon>Ceratocystidaceae</taxon>
        <taxon>Thielaviopsis</taxon>
    </lineage>
</organism>
<feature type="region of interest" description="Disordered" evidence="7">
    <location>
        <begin position="70"/>
        <end position="111"/>
    </location>
</feature>
<evidence type="ECO:0000256" key="2">
    <source>
        <dbReference type="ARBA" id="ARBA00022490"/>
    </source>
</evidence>
<dbReference type="Gene3D" id="1.10.287.1490">
    <property type="match status" value="2"/>
</dbReference>
<feature type="region of interest" description="Disordered" evidence="7">
    <location>
        <begin position="1454"/>
        <end position="1473"/>
    </location>
</feature>
<feature type="domain" description="Centrosomin N-terminal motif 1" evidence="8">
    <location>
        <begin position="173"/>
        <end position="246"/>
    </location>
</feature>
<evidence type="ECO:0000259" key="8">
    <source>
        <dbReference type="Pfam" id="PF07989"/>
    </source>
</evidence>
<comment type="subcellular location">
    <subcellularLocation>
        <location evidence="1">Cytoplasm</location>
        <location evidence="1">Cytoskeleton</location>
        <location evidence="1">Microtubule organizing center</location>
    </subcellularLocation>
</comment>
<dbReference type="GO" id="GO:0003682">
    <property type="term" value="F:chromatin binding"/>
    <property type="evidence" value="ECO:0007669"/>
    <property type="project" value="TreeGrafter"/>
</dbReference>
<evidence type="ECO:0000256" key="3">
    <source>
        <dbReference type="ARBA" id="ARBA00022553"/>
    </source>
</evidence>
<keyword evidence="4 6" id="KW-0175">Coiled coil</keyword>
<dbReference type="GO" id="GO:0007076">
    <property type="term" value="P:mitotic chromosome condensation"/>
    <property type="evidence" value="ECO:0007669"/>
    <property type="project" value="TreeGrafter"/>
</dbReference>
<keyword evidence="2" id="KW-0963">Cytoplasm</keyword>
<dbReference type="GO" id="GO:0000785">
    <property type="term" value="C:chromatin"/>
    <property type="evidence" value="ECO:0007669"/>
    <property type="project" value="TreeGrafter"/>
</dbReference>
<dbReference type="OrthoDB" id="10255000at2759"/>